<name>B2FUP7_STRMK</name>
<organism evidence="1 2">
    <name type="scientific">Stenotrophomonas maltophilia (strain K279a)</name>
    <dbReference type="NCBI Taxonomy" id="522373"/>
    <lineage>
        <taxon>Bacteria</taxon>
        <taxon>Pseudomonadati</taxon>
        <taxon>Pseudomonadota</taxon>
        <taxon>Gammaproteobacteria</taxon>
        <taxon>Lysobacterales</taxon>
        <taxon>Lysobacteraceae</taxon>
        <taxon>Stenotrophomonas</taxon>
        <taxon>Stenotrophomonas maltophilia group</taxon>
    </lineage>
</organism>
<sequence>MIGWTGGMAEEDGAMYRVKGHMRQVVPLVLPASLASIHACLWREASRGSVHRRSIALRHTTIRPAPAVLKALGHASLNVLPGLSGAAPAHGHKRIGHIDDFVRLSKQALTIPPSSGSGGVAGFVASAAGRILPAMLSSQSHQDFRTAPNSYGGAQAGERWALWYIGR</sequence>
<dbReference type="AlphaFoldDB" id="B2FUP7"/>
<accession>B2FUP7</accession>
<gene>
    <name evidence="1" type="ordered locus">Smlt4010</name>
</gene>
<proteinExistence type="predicted"/>
<evidence type="ECO:0000313" key="2">
    <source>
        <dbReference type="Proteomes" id="UP000008840"/>
    </source>
</evidence>
<dbReference type="KEGG" id="sml:Smlt4010"/>
<reference evidence="1 2" key="1">
    <citation type="journal article" date="2008" name="Genome Biol.">
        <title>The complete genome, comparative and functional analysis of Stenotrophomonas maltophilia reveals an organism heavily shielded by drug resistance determinants.</title>
        <authorList>
            <person name="Crossman L.C."/>
            <person name="Gould V.C."/>
            <person name="Dow J.M."/>
            <person name="Vernikos G.S."/>
            <person name="Okazaki A."/>
            <person name="Sebaihia M."/>
            <person name="Saunders D."/>
            <person name="Arrowsmith C."/>
            <person name="Carver T."/>
            <person name="Peters N."/>
            <person name="Adlem E."/>
            <person name="Kerhornou A."/>
            <person name="Lord A."/>
            <person name="Murphy L."/>
            <person name="Seeger K."/>
            <person name="Squares R."/>
            <person name="Rutter S."/>
            <person name="Quail M.A."/>
            <person name="Rajandream M.A."/>
            <person name="Harris D."/>
            <person name="Churcher C."/>
            <person name="Bentley S.D."/>
            <person name="Parkhill J."/>
            <person name="Thomson N.R."/>
            <person name="Avison M.B."/>
        </authorList>
    </citation>
    <scope>NUCLEOTIDE SEQUENCE [LARGE SCALE GENOMIC DNA]</scope>
    <source>
        <strain evidence="1 2">K279a</strain>
    </source>
</reference>
<keyword evidence="2" id="KW-1185">Reference proteome</keyword>
<protein>
    <submittedName>
        <fullName evidence="1">Uncharacterized protein</fullName>
    </submittedName>
</protein>
<evidence type="ECO:0000313" key="1">
    <source>
        <dbReference type="EMBL" id="CAQ47407.1"/>
    </source>
</evidence>
<dbReference type="EMBL" id="AM743169">
    <property type="protein sequence ID" value="CAQ47407.1"/>
    <property type="molecule type" value="Genomic_DNA"/>
</dbReference>
<dbReference type="HOGENOM" id="CLU_1593646_0_0_6"/>
<dbReference type="EnsemblBacteria" id="CAQ47407">
    <property type="protein sequence ID" value="CAQ47407"/>
    <property type="gene ID" value="Smlt4010"/>
</dbReference>
<dbReference type="Proteomes" id="UP000008840">
    <property type="component" value="Chromosome"/>
</dbReference>